<name>A0ABU2EGS3_9BURK</name>
<reference evidence="1" key="1">
    <citation type="submission" date="2023-09" db="EMBL/GenBank/DDBJ databases">
        <title>Description of first Herbaspirillum huttiense subsp. nephrolepsisexaltata and Herbaspirillum huttiense subsp. lycopersicon.</title>
        <authorList>
            <person name="Poudel M."/>
            <person name="Sharma A."/>
            <person name="Goss E."/>
            <person name="Tapia J.H."/>
            <person name="Harmon C.M."/>
            <person name="Jones J.B."/>
        </authorList>
    </citation>
    <scope>NUCLEOTIDE SEQUENCE</scope>
    <source>
        <strain evidence="1">SE1</strain>
    </source>
</reference>
<proteinExistence type="predicted"/>
<evidence type="ECO:0000313" key="2">
    <source>
        <dbReference type="Proteomes" id="UP001246576"/>
    </source>
</evidence>
<keyword evidence="2" id="KW-1185">Reference proteome</keyword>
<protein>
    <submittedName>
        <fullName evidence="1">Uncharacterized protein</fullName>
    </submittedName>
</protein>
<accession>A0ABU2EGS3</accession>
<dbReference type="Proteomes" id="UP001246576">
    <property type="component" value="Unassembled WGS sequence"/>
</dbReference>
<dbReference type="RefSeq" id="WP_310839465.1">
    <property type="nucleotide sequence ID" value="NZ_JAVLSJ010000001.1"/>
</dbReference>
<dbReference type="EMBL" id="JAVLSJ010000001">
    <property type="protein sequence ID" value="MDR9847043.1"/>
    <property type="molecule type" value="Genomic_DNA"/>
</dbReference>
<comment type="caution">
    <text evidence="1">The sequence shown here is derived from an EMBL/GenBank/DDBJ whole genome shotgun (WGS) entry which is preliminary data.</text>
</comment>
<sequence length="155" mass="16562">MKVNTLDARCIMAVSSKKIHPALRQGGPSPSKSALSGSYRSKPAFGAAAREIVYRQAHTGIFWVTAQARSAQLRAQGALKGEAARDSSFSIKGGAESILAVDSASPIGSVEFKRALVALNEEVTGLTKMRPGFGMWADRKEDALEIEAELRGEWA</sequence>
<gene>
    <name evidence="1" type="ORF">RI048_02335</name>
</gene>
<evidence type="ECO:0000313" key="1">
    <source>
        <dbReference type="EMBL" id="MDR9847043.1"/>
    </source>
</evidence>
<organism evidence="1 2">
    <name type="scientific">Herbaspirillum huttiense subsp. lycopersici</name>
    <dbReference type="NCBI Taxonomy" id="3074428"/>
    <lineage>
        <taxon>Bacteria</taxon>
        <taxon>Pseudomonadati</taxon>
        <taxon>Pseudomonadota</taxon>
        <taxon>Betaproteobacteria</taxon>
        <taxon>Burkholderiales</taxon>
        <taxon>Oxalobacteraceae</taxon>
        <taxon>Herbaspirillum</taxon>
    </lineage>
</organism>